<dbReference type="PIRSF" id="PIRSF000962">
    <property type="entry name" value="Cyc_nuc_PDEase"/>
    <property type="match status" value="1"/>
</dbReference>
<comment type="caution">
    <text evidence="6">The sequence shown here is derived from an EMBL/GenBank/DDBJ whole genome shotgun (WGS) entry which is preliminary data.</text>
</comment>
<dbReference type="OrthoDB" id="258495at2759"/>
<dbReference type="InterPro" id="IPR000396">
    <property type="entry name" value="Pdiesterase2"/>
</dbReference>
<protein>
    <recommendedName>
        <fullName evidence="8">3',5'-cyclic-nucleotide phosphodiesterase</fullName>
    </recommendedName>
</protein>
<evidence type="ECO:0008006" key="8">
    <source>
        <dbReference type="Google" id="ProtNLM"/>
    </source>
</evidence>
<dbReference type="STRING" id="246404.A0A507FF26"/>
<dbReference type="CDD" id="cd07735">
    <property type="entry name" value="class_II_PDE_MBL-fold"/>
    <property type="match status" value="1"/>
</dbReference>
<comment type="similarity">
    <text evidence="3 4">Belongs to the cyclic nucleotide phosphodiesterase class-II family.</text>
</comment>
<name>A0A507FF26_9FUNG</name>
<dbReference type="InterPro" id="IPR036866">
    <property type="entry name" value="RibonucZ/Hydroxyglut_hydro"/>
</dbReference>
<evidence type="ECO:0000256" key="3">
    <source>
        <dbReference type="ARBA" id="ARBA00025762"/>
    </source>
</evidence>
<evidence type="ECO:0000256" key="2">
    <source>
        <dbReference type="ARBA" id="ARBA00023149"/>
    </source>
</evidence>
<dbReference type="PRINTS" id="PR00388">
    <property type="entry name" value="PDIESTERASE2"/>
</dbReference>
<evidence type="ECO:0000256" key="1">
    <source>
        <dbReference type="ARBA" id="ARBA00022801"/>
    </source>
</evidence>
<keyword evidence="1 4" id="KW-0378">Hydrolase</keyword>
<dbReference type="EMBL" id="QEAP01000130">
    <property type="protein sequence ID" value="TPX74345.1"/>
    <property type="molecule type" value="Genomic_DNA"/>
</dbReference>
<dbReference type="PROSITE" id="PS00607">
    <property type="entry name" value="PDEASE_II"/>
    <property type="match status" value="1"/>
</dbReference>
<keyword evidence="2 4" id="KW-0114">cAMP</keyword>
<keyword evidence="5" id="KW-0732">Signal</keyword>
<dbReference type="Pfam" id="PF02112">
    <property type="entry name" value="PDEase_II"/>
    <property type="match status" value="1"/>
</dbReference>
<feature type="signal peptide" evidence="5">
    <location>
        <begin position="1"/>
        <end position="19"/>
    </location>
</feature>
<dbReference type="Gene3D" id="3.60.15.10">
    <property type="entry name" value="Ribonuclease Z/Hydroxyacylglutathione hydrolase-like"/>
    <property type="match status" value="1"/>
</dbReference>
<dbReference type="InterPro" id="IPR024225">
    <property type="entry name" value="cAMP-PdiesteraseII_CS"/>
</dbReference>
<feature type="chain" id="PRO_5021387975" description="3',5'-cyclic-nucleotide phosphodiesterase" evidence="5">
    <location>
        <begin position="20"/>
        <end position="376"/>
    </location>
</feature>
<dbReference type="AlphaFoldDB" id="A0A507FF26"/>
<dbReference type="GO" id="GO:1902660">
    <property type="term" value="P:negative regulation of glucose mediated signaling pathway"/>
    <property type="evidence" value="ECO:0007669"/>
    <property type="project" value="TreeGrafter"/>
</dbReference>
<evidence type="ECO:0000256" key="4">
    <source>
        <dbReference type="PIRNR" id="PIRNR000962"/>
    </source>
</evidence>
<reference evidence="6 7" key="1">
    <citation type="journal article" date="2019" name="Sci. Rep.">
        <title>Comparative genomics of chytrid fungi reveal insights into the obligate biotrophic and pathogenic lifestyle of Synchytrium endobioticum.</title>
        <authorList>
            <person name="van de Vossenberg B.T.L.H."/>
            <person name="Warris S."/>
            <person name="Nguyen H.D.T."/>
            <person name="van Gent-Pelzer M.P.E."/>
            <person name="Joly D.L."/>
            <person name="van de Geest H.C."/>
            <person name="Bonants P.J.M."/>
            <person name="Smith D.S."/>
            <person name="Levesque C.A."/>
            <person name="van der Lee T.A.J."/>
        </authorList>
    </citation>
    <scope>NUCLEOTIDE SEQUENCE [LARGE SCALE GENOMIC DNA]</scope>
    <source>
        <strain evidence="6 7">CBS 675.73</strain>
    </source>
</reference>
<sequence length="376" mass="39326">MIRKFIVLTVATLLAYASCGDNDLPGTDGGARPIGGHPGDAAGSHTANATSFTVFVLGAAGGPVESRVSGYLIHQANSSNMLGFDCGSLMSGLRQAAKVVSDTAPFNAVKGKLSSRDIHRNIISGYLVSHAHLDHMSGLIIASADERASNKTAGILPKAILGLNSTLVNIHNHAFNNQLWPDLALFGFYFYQQLIPGSVAHNVSGVQGLDAIAFPVSHGSNYLSTCFLLGTNLSNLEAADGSAILLCGDLGTDANEKSVYMNDMWTAVAPLVASSRLKAIMIECSFPTATSTGALFGHLTPALLFQELHTLAKKVGSDNALKGMKVLIQHIKENDVDDDTGVSASVGVVVQELESLNDLGVDLIFTHKKVGGAISV</sequence>
<keyword evidence="7" id="KW-1185">Reference proteome</keyword>
<evidence type="ECO:0000313" key="6">
    <source>
        <dbReference type="EMBL" id="TPX74345.1"/>
    </source>
</evidence>
<organism evidence="6 7">
    <name type="scientific">Chytriomyces confervae</name>
    <dbReference type="NCBI Taxonomy" id="246404"/>
    <lineage>
        <taxon>Eukaryota</taxon>
        <taxon>Fungi</taxon>
        <taxon>Fungi incertae sedis</taxon>
        <taxon>Chytridiomycota</taxon>
        <taxon>Chytridiomycota incertae sedis</taxon>
        <taxon>Chytridiomycetes</taxon>
        <taxon>Chytridiales</taxon>
        <taxon>Chytriomycetaceae</taxon>
        <taxon>Chytriomyces</taxon>
    </lineage>
</organism>
<evidence type="ECO:0000256" key="5">
    <source>
        <dbReference type="SAM" id="SignalP"/>
    </source>
</evidence>
<dbReference type="GO" id="GO:0006198">
    <property type="term" value="P:cAMP catabolic process"/>
    <property type="evidence" value="ECO:0007669"/>
    <property type="project" value="UniProtKB-UniRule"/>
</dbReference>
<dbReference type="Proteomes" id="UP000320333">
    <property type="component" value="Unassembled WGS sequence"/>
</dbReference>
<accession>A0A507FF26</accession>
<dbReference type="GO" id="GO:0047555">
    <property type="term" value="F:3',5'-cyclic-GMP phosphodiesterase activity"/>
    <property type="evidence" value="ECO:0007669"/>
    <property type="project" value="TreeGrafter"/>
</dbReference>
<dbReference type="GO" id="GO:0004115">
    <property type="term" value="F:3',5'-cyclic-AMP phosphodiesterase activity"/>
    <property type="evidence" value="ECO:0007669"/>
    <property type="project" value="UniProtKB-UniRule"/>
</dbReference>
<proteinExistence type="inferred from homology"/>
<dbReference type="SUPFAM" id="SSF56281">
    <property type="entry name" value="Metallo-hydrolase/oxidoreductase"/>
    <property type="match status" value="1"/>
</dbReference>
<dbReference type="PANTHER" id="PTHR28283">
    <property type="entry name" value="3',5'-CYCLIC-NUCLEOTIDE PHOSPHODIESTERASE 1"/>
    <property type="match status" value="1"/>
</dbReference>
<evidence type="ECO:0000313" key="7">
    <source>
        <dbReference type="Proteomes" id="UP000320333"/>
    </source>
</evidence>
<dbReference type="PANTHER" id="PTHR28283:SF1">
    <property type="entry name" value="3',5'-CYCLIC-NUCLEOTIDE PHOSPHODIESTERASE 1"/>
    <property type="match status" value="1"/>
</dbReference>
<gene>
    <name evidence="6" type="ORF">CcCBS67573_g04370</name>
</gene>